<evidence type="ECO:0000256" key="2">
    <source>
        <dbReference type="ARBA" id="ARBA00010792"/>
    </source>
</evidence>
<feature type="transmembrane region" description="Helical" evidence="7">
    <location>
        <begin position="6"/>
        <end position="31"/>
    </location>
</feature>
<feature type="region of interest" description="Disordered" evidence="8">
    <location>
        <begin position="155"/>
        <end position="211"/>
    </location>
</feature>
<feature type="domain" description="VTT" evidence="9">
    <location>
        <begin position="15"/>
        <end position="115"/>
    </location>
</feature>
<evidence type="ECO:0000256" key="5">
    <source>
        <dbReference type="ARBA" id="ARBA00022989"/>
    </source>
</evidence>
<proteinExistence type="inferred from homology"/>
<evidence type="ECO:0000313" key="10">
    <source>
        <dbReference type="EMBL" id="VEW12483.1"/>
    </source>
</evidence>
<organism evidence="10 11">
    <name type="scientific">Brevibacterium casei</name>
    <dbReference type="NCBI Taxonomy" id="33889"/>
    <lineage>
        <taxon>Bacteria</taxon>
        <taxon>Bacillati</taxon>
        <taxon>Actinomycetota</taxon>
        <taxon>Actinomycetes</taxon>
        <taxon>Micrococcales</taxon>
        <taxon>Brevibacteriaceae</taxon>
        <taxon>Brevibacterium</taxon>
    </lineage>
</organism>
<dbReference type="Pfam" id="PF09335">
    <property type="entry name" value="VTT_dom"/>
    <property type="match status" value="1"/>
</dbReference>
<dbReference type="InterPro" id="IPR032816">
    <property type="entry name" value="VTT_dom"/>
</dbReference>
<name>A0A449D4P0_9MICO</name>
<evidence type="ECO:0000256" key="4">
    <source>
        <dbReference type="ARBA" id="ARBA00022692"/>
    </source>
</evidence>
<gene>
    <name evidence="10" type="ORF">NCTC12391_01569</name>
</gene>
<protein>
    <submittedName>
        <fullName evidence="10">SNARE associated Golgi protein</fullName>
    </submittedName>
</protein>
<feature type="compositionally biased region" description="Acidic residues" evidence="8">
    <location>
        <begin position="163"/>
        <end position="175"/>
    </location>
</feature>
<evidence type="ECO:0000259" key="9">
    <source>
        <dbReference type="Pfam" id="PF09335"/>
    </source>
</evidence>
<evidence type="ECO:0000256" key="8">
    <source>
        <dbReference type="SAM" id="MobiDB-lite"/>
    </source>
</evidence>
<accession>A0A449D4P0</accession>
<keyword evidence="6 7" id="KW-0472">Membrane</keyword>
<dbReference type="PANTHER" id="PTHR30353:SF0">
    <property type="entry name" value="TRANSMEMBRANE PROTEIN"/>
    <property type="match status" value="1"/>
</dbReference>
<comment type="caution">
    <text evidence="7">Lacks conserved residue(s) required for the propagation of feature annotation.</text>
</comment>
<comment type="subcellular location">
    <subcellularLocation>
        <location evidence="1 7">Cell membrane</location>
        <topology evidence="1 7">Multi-pass membrane protein</topology>
    </subcellularLocation>
</comment>
<reference evidence="10 11" key="1">
    <citation type="submission" date="2019-02" db="EMBL/GenBank/DDBJ databases">
        <authorList>
            <consortium name="Pathogen Informatics"/>
        </authorList>
    </citation>
    <scope>NUCLEOTIDE SEQUENCE [LARGE SCALE GENOMIC DNA]</scope>
    <source>
        <strain evidence="10 11">3012STDY7078520</strain>
    </source>
</reference>
<dbReference type="InterPro" id="IPR032818">
    <property type="entry name" value="DedA-like"/>
</dbReference>
<dbReference type="EMBL" id="CAACXN010000014">
    <property type="protein sequence ID" value="VEW12483.1"/>
    <property type="molecule type" value="Genomic_DNA"/>
</dbReference>
<dbReference type="AlphaFoldDB" id="A0A449D4P0"/>
<dbReference type="GO" id="GO:0005886">
    <property type="term" value="C:plasma membrane"/>
    <property type="evidence" value="ECO:0007669"/>
    <property type="project" value="UniProtKB-SubCell"/>
</dbReference>
<evidence type="ECO:0000313" key="11">
    <source>
        <dbReference type="Proteomes" id="UP000386281"/>
    </source>
</evidence>
<keyword evidence="3 7" id="KW-1003">Cell membrane</keyword>
<evidence type="ECO:0000256" key="3">
    <source>
        <dbReference type="ARBA" id="ARBA00022475"/>
    </source>
</evidence>
<evidence type="ECO:0000256" key="7">
    <source>
        <dbReference type="RuleBase" id="RU367016"/>
    </source>
</evidence>
<evidence type="ECO:0000256" key="1">
    <source>
        <dbReference type="ARBA" id="ARBA00004651"/>
    </source>
</evidence>
<evidence type="ECO:0000256" key="6">
    <source>
        <dbReference type="ARBA" id="ARBA00023136"/>
    </source>
</evidence>
<keyword evidence="5 7" id="KW-1133">Transmembrane helix</keyword>
<feature type="transmembrane region" description="Helical" evidence="7">
    <location>
        <begin position="99"/>
        <end position="119"/>
    </location>
</feature>
<dbReference type="RefSeq" id="WP_009379978.1">
    <property type="nucleotide sequence ID" value="NZ_CAACXN010000014.1"/>
</dbReference>
<dbReference type="Proteomes" id="UP000386281">
    <property type="component" value="Unassembled WGS sequence"/>
</dbReference>
<sequence length="211" mass="21818">MNPLDWSLPIAVTWLILFGIILARAGGTYLLGRLARKGMQRIDRVERIMSGPRYRRAEAMIERFGAPVVAVSFLTVGLQTVVNLAAGTTGMSARRYVPALILGGSLWALIYSTVGLIGFRALAMAYAAAPGLTVGLGVFFVLAIAGLVIGLRRGDGSPKSGDGEDPDETPGDTDETPGGMDAAPGKTGAAPEGTDETATGPASARSGDDTP</sequence>
<comment type="similarity">
    <text evidence="2 7">Belongs to the DedA family.</text>
</comment>
<keyword evidence="4 7" id="KW-0812">Transmembrane</keyword>
<feature type="transmembrane region" description="Helical" evidence="7">
    <location>
        <begin position="125"/>
        <end position="151"/>
    </location>
</feature>
<dbReference type="PANTHER" id="PTHR30353">
    <property type="entry name" value="INNER MEMBRANE PROTEIN DEDA-RELATED"/>
    <property type="match status" value="1"/>
</dbReference>